<organism evidence="2 3">
    <name type="scientific">Mycena belliarum</name>
    <dbReference type="NCBI Taxonomy" id="1033014"/>
    <lineage>
        <taxon>Eukaryota</taxon>
        <taxon>Fungi</taxon>
        <taxon>Dikarya</taxon>
        <taxon>Basidiomycota</taxon>
        <taxon>Agaricomycotina</taxon>
        <taxon>Agaricomycetes</taxon>
        <taxon>Agaricomycetidae</taxon>
        <taxon>Agaricales</taxon>
        <taxon>Marasmiineae</taxon>
        <taxon>Mycenaceae</taxon>
        <taxon>Mycena</taxon>
    </lineage>
</organism>
<gene>
    <name evidence="2" type="ORF">B0H15DRAFT_957881</name>
</gene>
<evidence type="ECO:0000313" key="3">
    <source>
        <dbReference type="Proteomes" id="UP001222325"/>
    </source>
</evidence>
<dbReference type="Proteomes" id="UP001222325">
    <property type="component" value="Unassembled WGS sequence"/>
</dbReference>
<feature type="region of interest" description="Disordered" evidence="1">
    <location>
        <begin position="209"/>
        <end position="239"/>
    </location>
</feature>
<feature type="region of interest" description="Disordered" evidence="1">
    <location>
        <begin position="16"/>
        <end position="102"/>
    </location>
</feature>
<feature type="compositionally biased region" description="Low complexity" evidence="1">
    <location>
        <begin position="27"/>
        <end position="41"/>
    </location>
</feature>
<name>A0AAD6XG72_9AGAR</name>
<dbReference type="EMBL" id="JARJCN010000136">
    <property type="protein sequence ID" value="KAJ7070233.1"/>
    <property type="molecule type" value="Genomic_DNA"/>
</dbReference>
<evidence type="ECO:0000313" key="2">
    <source>
        <dbReference type="EMBL" id="KAJ7070233.1"/>
    </source>
</evidence>
<evidence type="ECO:0000256" key="1">
    <source>
        <dbReference type="SAM" id="MobiDB-lite"/>
    </source>
</evidence>
<proteinExistence type="predicted"/>
<dbReference type="AlphaFoldDB" id="A0AAD6XG72"/>
<accession>A0AAD6XG72</accession>
<feature type="compositionally biased region" description="Pro residues" evidence="1">
    <location>
        <begin position="78"/>
        <end position="97"/>
    </location>
</feature>
<feature type="compositionally biased region" description="Polar residues" evidence="1">
    <location>
        <begin position="209"/>
        <end position="219"/>
    </location>
</feature>
<sequence length="554" mass="60397">MYKRCRALVAVSVPRLRRSSPVPRPAHPALSPRPRASSSSPQAQDHFVPVLAPRQAARRAQRRLTPVSVASPSVAPAPFVPLAPSPQPAPPVPPNPRAPRASSLRDCLRVGAIRMGRPREAGLSRDLDAPWVSIRRLARRQAHMCMSAGVPLSYLLERVREFQTCGEPKDGSLGVPYLNPRRLDLPRILGFAPSPALILPSDALQGSANYHRASSSTGLQHGDDQQRELTPNRGPIRSTRPIDRLFRDYLDCCVDAIGLPAITHCRAPEMPIAQHLVHSTRAVSLILSAHPPAARTSPMLQSGRSALSLPGAAFSNTTRSIHHAFKPSAPIDGFATILPRAPAAMNHKVEIANPKVRKLCRRLTVRVVRLLTSIAFGMTWSQSSAYGADIHGAFAAASPRVYAVRDSSPLNHLPNCIHDKPAGHGSPFFSALRGWCSSSFACILAQILASERTDCIRDTAAPELSTFFRRCAADTGVVPPSFPIFVLIDILPYLLHHPAYRVKPLVHGAPHPSSKRRPRLLFSDLYACGFRRGSEAKSVRRYAFRGENLPALRG</sequence>
<feature type="compositionally biased region" description="Low complexity" evidence="1">
    <location>
        <begin position="63"/>
        <end position="77"/>
    </location>
</feature>
<reference evidence="2" key="1">
    <citation type="submission" date="2023-03" db="EMBL/GenBank/DDBJ databases">
        <title>Massive genome expansion in bonnet fungi (Mycena s.s.) driven by repeated elements and novel gene families across ecological guilds.</title>
        <authorList>
            <consortium name="Lawrence Berkeley National Laboratory"/>
            <person name="Harder C.B."/>
            <person name="Miyauchi S."/>
            <person name="Viragh M."/>
            <person name="Kuo A."/>
            <person name="Thoen E."/>
            <person name="Andreopoulos B."/>
            <person name="Lu D."/>
            <person name="Skrede I."/>
            <person name="Drula E."/>
            <person name="Henrissat B."/>
            <person name="Morin E."/>
            <person name="Kohler A."/>
            <person name="Barry K."/>
            <person name="LaButti K."/>
            <person name="Morin E."/>
            <person name="Salamov A."/>
            <person name="Lipzen A."/>
            <person name="Mereny Z."/>
            <person name="Hegedus B."/>
            <person name="Baldrian P."/>
            <person name="Stursova M."/>
            <person name="Weitz H."/>
            <person name="Taylor A."/>
            <person name="Grigoriev I.V."/>
            <person name="Nagy L.G."/>
            <person name="Martin F."/>
            <person name="Kauserud H."/>
        </authorList>
    </citation>
    <scope>NUCLEOTIDE SEQUENCE</scope>
    <source>
        <strain evidence="2">CBHHK173m</strain>
    </source>
</reference>
<comment type="caution">
    <text evidence="2">The sequence shown here is derived from an EMBL/GenBank/DDBJ whole genome shotgun (WGS) entry which is preliminary data.</text>
</comment>
<keyword evidence="3" id="KW-1185">Reference proteome</keyword>
<protein>
    <submittedName>
        <fullName evidence="2">Uncharacterized protein</fullName>
    </submittedName>
</protein>